<dbReference type="STRING" id="93759.A0A1R3KWF7"/>
<reference evidence="2" key="1">
    <citation type="submission" date="2013-09" db="EMBL/GenBank/DDBJ databases">
        <title>Corchorus olitorius genome sequencing.</title>
        <authorList>
            <person name="Alam M."/>
            <person name="Haque M.S."/>
            <person name="Islam M.S."/>
            <person name="Emdad E.M."/>
            <person name="Islam M.M."/>
            <person name="Ahmed B."/>
            <person name="Halim A."/>
            <person name="Hossen Q.M.M."/>
            <person name="Hossain M.Z."/>
            <person name="Ahmed R."/>
            <person name="Khan M.M."/>
            <person name="Islam R."/>
            <person name="Rashid M.M."/>
            <person name="Khan S.A."/>
            <person name="Rahman M.S."/>
            <person name="Alam M."/>
            <person name="Yahiya A.S."/>
            <person name="Khan M.S."/>
            <person name="Azam M.S."/>
            <person name="Haque T."/>
            <person name="Lashkar M.Z.H."/>
            <person name="Akhand A.I."/>
            <person name="Morshed G."/>
            <person name="Roy S."/>
            <person name="Uddin K.S."/>
            <person name="Rabeya T."/>
            <person name="Hossain A.S."/>
            <person name="Chowdhury A."/>
            <person name="Snigdha A.R."/>
            <person name="Mortoza M.S."/>
            <person name="Matin S.A."/>
            <person name="Hoque S.M.E."/>
            <person name="Islam M.K."/>
            <person name="Roy D.K."/>
            <person name="Haider R."/>
            <person name="Moosa M.M."/>
            <person name="Elias S.M."/>
            <person name="Hasan A.M."/>
            <person name="Jahan S."/>
            <person name="Shafiuddin M."/>
            <person name="Mahmood N."/>
            <person name="Shommy N.S."/>
        </authorList>
    </citation>
    <scope>NUCLEOTIDE SEQUENCE [LARGE SCALE GENOMIC DNA]</scope>
    <source>
        <strain evidence="2">cv. O-4</strain>
    </source>
</reference>
<dbReference type="AlphaFoldDB" id="A0A1R3KWF7"/>
<dbReference type="OrthoDB" id="1936190at2759"/>
<organism evidence="1 2">
    <name type="scientific">Corchorus olitorius</name>
    <dbReference type="NCBI Taxonomy" id="93759"/>
    <lineage>
        <taxon>Eukaryota</taxon>
        <taxon>Viridiplantae</taxon>
        <taxon>Streptophyta</taxon>
        <taxon>Embryophyta</taxon>
        <taxon>Tracheophyta</taxon>
        <taxon>Spermatophyta</taxon>
        <taxon>Magnoliopsida</taxon>
        <taxon>eudicotyledons</taxon>
        <taxon>Gunneridae</taxon>
        <taxon>Pentapetalae</taxon>
        <taxon>rosids</taxon>
        <taxon>malvids</taxon>
        <taxon>Malvales</taxon>
        <taxon>Malvaceae</taxon>
        <taxon>Grewioideae</taxon>
        <taxon>Apeibeae</taxon>
        <taxon>Corchorus</taxon>
    </lineage>
</organism>
<gene>
    <name evidence="1" type="ORF">COLO4_03830</name>
</gene>
<evidence type="ECO:0000313" key="1">
    <source>
        <dbReference type="EMBL" id="OMP11410.1"/>
    </source>
</evidence>
<keyword evidence="2" id="KW-1185">Reference proteome</keyword>
<dbReference type="Proteomes" id="UP000187203">
    <property type="component" value="Unassembled WGS sequence"/>
</dbReference>
<proteinExistence type="predicted"/>
<name>A0A1R3KWF7_9ROSI</name>
<protein>
    <submittedName>
        <fullName evidence="1">Uncharacterized protein</fullName>
    </submittedName>
</protein>
<accession>A0A1R3KWF7</accession>
<dbReference type="EMBL" id="AWUE01010701">
    <property type="protein sequence ID" value="OMP11410.1"/>
    <property type="molecule type" value="Genomic_DNA"/>
</dbReference>
<evidence type="ECO:0000313" key="2">
    <source>
        <dbReference type="Proteomes" id="UP000187203"/>
    </source>
</evidence>
<sequence length="70" mass="7568">MASVAHGGSQLKPHKTRWLTVKLVSSPDENYNNGIDGSPLRYEGKRLNGKGYDTVIYAVGPVAFRPAPSP</sequence>
<comment type="caution">
    <text evidence="1">The sequence shown here is derived from an EMBL/GenBank/DDBJ whole genome shotgun (WGS) entry which is preliminary data.</text>
</comment>